<dbReference type="CDD" id="cd00093">
    <property type="entry name" value="HTH_XRE"/>
    <property type="match status" value="1"/>
</dbReference>
<dbReference type="GO" id="GO:0003677">
    <property type="term" value="F:DNA binding"/>
    <property type="evidence" value="ECO:0007669"/>
    <property type="project" value="UniProtKB-KW"/>
</dbReference>
<dbReference type="Gene3D" id="1.10.260.40">
    <property type="entry name" value="lambda repressor-like DNA-binding domains"/>
    <property type="match status" value="1"/>
</dbReference>
<dbReference type="SMART" id="SM00530">
    <property type="entry name" value="HTH_XRE"/>
    <property type="match status" value="1"/>
</dbReference>
<protein>
    <submittedName>
        <fullName evidence="5">Helix-turn-helix protein</fullName>
    </submittedName>
</protein>
<name>A0A327RT75_9SPHI</name>
<keyword evidence="3" id="KW-0804">Transcription</keyword>
<proteinExistence type="predicted"/>
<keyword evidence="2" id="KW-0238">DNA-binding</keyword>
<keyword evidence="1" id="KW-0805">Transcription regulation</keyword>
<dbReference type="InterPro" id="IPR050807">
    <property type="entry name" value="TransReg_Diox_bact_type"/>
</dbReference>
<reference evidence="5 6" key="1">
    <citation type="submission" date="2018-06" db="EMBL/GenBank/DDBJ databases">
        <title>Genomic Encyclopedia of Archaeal and Bacterial Type Strains, Phase II (KMG-II): from individual species to whole genera.</title>
        <authorList>
            <person name="Goeker M."/>
        </authorList>
    </citation>
    <scope>NUCLEOTIDE SEQUENCE [LARGE SCALE GENOMIC DNA]</scope>
    <source>
        <strain evidence="5 6">DSM 14825</strain>
    </source>
</reference>
<dbReference type="InterPro" id="IPR001387">
    <property type="entry name" value="Cro/C1-type_HTH"/>
</dbReference>
<dbReference type="Pfam" id="PF01381">
    <property type="entry name" value="HTH_3"/>
    <property type="match status" value="1"/>
</dbReference>
<accession>A0A327RT75</accession>
<dbReference type="PANTHER" id="PTHR46797:SF23">
    <property type="entry name" value="HTH-TYPE TRANSCRIPTIONAL REGULATOR SUTR"/>
    <property type="match status" value="1"/>
</dbReference>
<dbReference type="AlphaFoldDB" id="A0A327RT75"/>
<feature type="domain" description="HTH cro/C1-type" evidence="4">
    <location>
        <begin position="17"/>
        <end position="71"/>
    </location>
</feature>
<dbReference type="OrthoDB" id="680346at2"/>
<dbReference type="InterPro" id="IPR010982">
    <property type="entry name" value="Lambda_DNA-bd_dom_sf"/>
</dbReference>
<evidence type="ECO:0000313" key="5">
    <source>
        <dbReference type="EMBL" id="RAJ19248.1"/>
    </source>
</evidence>
<dbReference type="GO" id="GO:0005829">
    <property type="term" value="C:cytosol"/>
    <property type="evidence" value="ECO:0007669"/>
    <property type="project" value="TreeGrafter"/>
</dbReference>
<dbReference type="PROSITE" id="PS50943">
    <property type="entry name" value="HTH_CROC1"/>
    <property type="match status" value="1"/>
</dbReference>
<gene>
    <name evidence="5" type="ORF">LY11_05302</name>
</gene>
<sequence>MTFNAGKEAKTILAKNVKYYRKKAKLSQTALANICEIELSQISRIELAKVNATLETIFIIANGLKVLPSQLLEDLSTPNNMP</sequence>
<dbReference type="PANTHER" id="PTHR46797">
    <property type="entry name" value="HTH-TYPE TRANSCRIPTIONAL REGULATOR"/>
    <property type="match status" value="1"/>
</dbReference>
<dbReference type="GO" id="GO:0003700">
    <property type="term" value="F:DNA-binding transcription factor activity"/>
    <property type="evidence" value="ECO:0007669"/>
    <property type="project" value="TreeGrafter"/>
</dbReference>
<dbReference type="SUPFAM" id="SSF47413">
    <property type="entry name" value="lambda repressor-like DNA-binding domains"/>
    <property type="match status" value="1"/>
</dbReference>
<evidence type="ECO:0000313" key="6">
    <source>
        <dbReference type="Proteomes" id="UP000249754"/>
    </source>
</evidence>
<evidence type="ECO:0000256" key="1">
    <source>
        <dbReference type="ARBA" id="ARBA00023015"/>
    </source>
</evidence>
<evidence type="ECO:0000259" key="4">
    <source>
        <dbReference type="PROSITE" id="PS50943"/>
    </source>
</evidence>
<comment type="caution">
    <text evidence="5">The sequence shown here is derived from an EMBL/GenBank/DDBJ whole genome shotgun (WGS) entry which is preliminary data.</text>
</comment>
<dbReference type="RefSeq" id="WP_111636555.1">
    <property type="nucleotide sequence ID" value="NZ_QLLR01000067.1"/>
</dbReference>
<dbReference type="EMBL" id="QLLR01000067">
    <property type="protein sequence ID" value="RAJ19248.1"/>
    <property type="molecule type" value="Genomic_DNA"/>
</dbReference>
<dbReference type="Proteomes" id="UP000249754">
    <property type="component" value="Unassembled WGS sequence"/>
</dbReference>
<evidence type="ECO:0000256" key="2">
    <source>
        <dbReference type="ARBA" id="ARBA00023125"/>
    </source>
</evidence>
<organism evidence="5 6">
    <name type="scientific">Pedobacter cryoconitis</name>
    <dbReference type="NCBI Taxonomy" id="188932"/>
    <lineage>
        <taxon>Bacteria</taxon>
        <taxon>Pseudomonadati</taxon>
        <taxon>Bacteroidota</taxon>
        <taxon>Sphingobacteriia</taxon>
        <taxon>Sphingobacteriales</taxon>
        <taxon>Sphingobacteriaceae</taxon>
        <taxon>Pedobacter</taxon>
    </lineage>
</organism>
<evidence type="ECO:0000256" key="3">
    <source>
        <dbReference type="ARBA" id="ARBA00023163"/>
    </source>
</evidence>